<keyword evidence="2" id="KW-0812">Transmembrane</keyword>
<gene>
    <name evidence="3" type="ORF">ACAT0790_LOCUS44861</name>
</gene>
<reference evidence="3" key="1">
    <citation type="submission" date="2021-01" db="EMBL/GenBank/DDBJ databases">
        <authorList>
            <person name="Corre E."/>
            <person name="Pelletier E."/>
            <person name="Niang G."/>
            <person name="Scheremetjew M."/>
            <person name="Finn R."/>
            <person name="Kale V."/>
            <person name="Holt S."/>
            <person name="Cochrane G."/>
            <person name="Meng A."/>
            <person name="Brown T."/>
            <person name="Cohen L."/>
        </authorList>
    </citation>
    <scope>NUCLEOTIDE SEQUENCE</scope>
    <source>
        <strain evidence="3">OF101</strain>
    </source>
</reference>
<proteinExistence type="predicted"/>
<sequence length="339" mass="35846">MVSAGKSEPQMAAFVTRLLLHMGAVPGDEGAVYVRNFSGMFAGAPESAYDSMLGFLLQRPKWAHFDSAARCVADRKAGRHEVEKAAADLCSSAASRDMGLDCTLAPKACSTDEYSLGDWVFGTHYGLLTDPNPLRDCYFDGTAIFAGSKLYSANVSSECLVPSTESEATSAWGASNGGVEPGFSVLGIAESPGLVAAQTSGHGAWLGRWWMRGLFAMAILTCVGVGAYQSRKHIQKKAEKAAMRKRDWFKSKLPRGRRDSEQPTTRAAARAEEAPPAAVAPVVAVATPAAPLIAAASVTGQARAPGIIAIPQQAPYGGIGLAEPLPQYGHYAPLWRADR</sequence>
<feature type="region of interest" description="Disordered" evidence="1">
    <location>
        <begin position="248"/>
        <end position="273"/>
    </location>
</feature>
<dbReference type="AlphaFoldDB" id="A0A7S1RJZ0"/>
<keyword evidence="2" id="KW-0472">Membrane</keyword>
<dbReference type="EMBL" id="HBGE01074904">
    <property type="protein sequence ID" value="CAD9168093.1"/>
    <property type="molecule type" value="Transcribed_RNA"/>
</dbReference>
<evidence type="ECO:0000256" key="1">
    <source>
        <dbReference type="SAM" id="MobiDB-lite"/>
    </source>
</evidence>
<evidence type="ECO:0000256" key="2">
    <source>
        <dbReference type="SAM" id="Phobius"/>
    </source>
</evidence>
<name>A0A7S1RJZ0_ALECA</name>
<accession>A0A7S1RJZ0</accession>
<keyword evidence="2" id="KW-1133">Transmembrane helix</keyword>
<feature type="transmembrane region" description="Helical" evidence="2">
    <location>
        <begin position="209"/>
        <end position="228"/>
    </location>
</feature>
<feature type="compositionally biased region" description="Basic and acidic residues" evidence="1">
    <location>
        <begin position="248"/>
        <end position="261"/>
    </location>
</feature>
<feature type="compositionally biased region" description="Low complexity" evidence="1">
    <location>
        <begin position="263"/>
        <end position="273"/>
    </location>
</feature>
<organism evidence="3">
    <name type="scientific">Alexandrium catenella</name>
    <name type="common">Red tide dinoflagellate</name>
    <name type="synonym">Gonyaulax catenella</name>
    <dbReference type="NCBI Taxonomy" id="2925"/>
    <lineage>
        <taxon>Eukaryota</taxon>
        <taxon>Sar</taxon>
        <taxon>Alveolata</taxon>
        <taxon>Dinophyceae</taxon>
        <taxon>Gonyaulacales</taxon>
        <taxon>Pyrocystaceae</taxon>
        <taxon>Alexandrium</taxon>
    </lineage>
</organism>
<evidence type="ECO:0000313" key="3">
    <source>
        <dbReference type="EMBL" id="CAD9168093.1"/>
    </source>
</evidence>
<protein>
    <submittedName>
        <fullName evidence="3">Uncharacterized protein</fullName>
    </submittedName>
</protein>